<name>A0A8H5GBG2_9AGAR</name>
<dbReference type="OrthoDB" id="2824402at2759"/>
<evidence type="ECO:0000313" key="1">
    <source>
        <dbReference type="EMBL" id="KAF5361861.1"/>
    </source>
</evidence>
<organism evidence="1 2">
    <name type="scientific">Leucocoprinus leucothites</name>
    <dbReference type="NCBI Taxonomy" id="201217"/>
    <lineage>
        <taxon>Eukaryota</taxon>
        <taxon>Fungi</taxon>
        <taxon>Dikarya</taxon>
        <taxon>Basidiomycota</taxon>
        <taxon>Agaricomycotina</taxon>
        <taxon>Agaricomycetes</taxon>
        <taxon>Agaricomycetidae</taxon>
        <taxon>Agaricales</taxon>
        <taxon>Agaricineae</taxon>
        <taxon>Agaricaceae</taxon>
        <taxon>Leucocoprinus</taxon>
    </lineage>
</organism>
<evidence type="ECO:0000313" key="2">
    <source>
        <dbReference type="Proteomes" id="UP000559027"/>
    </source>
</evidence>
<accession>A0A8H5GBG2</accession>
<reference evidence="1 2" key="1">
    <citation type="journal article" date="2020" name="ISME J.">
        <title>Uncovering the hidden diversity of litter-decomposition mechanisms in mushroom-forming fungi.</title>
        <authorList>
            <person name="Floudas D."/>
            <person name="Bentzer J."/>
            <person name="Ahren D."/>
            <person name="Johansson T."/>
            <person name="Persson P."/>
            <person name="Tunlid A."/>
        </authorList>
    </citation>
    <scope>NUCLEOTIDE SEQUENCE [LARGE SCALE GENOMIC DNA]</scope>
    <source>
        <strain evidence="1 2">CBS 146.42</strain>
    </source>
</reference>
<keyword evidence="2" id="KW-1185">Reference proteome</keyword>
<dbReference type="Proteomes" id="UP000559027">
    <property type="component" value="Unassembled WGS sequence"/>
</dbReference>
<gene>
    <name evidence="1" type="ORF">D9756_002680</name>
</gene>
<proteinExistence type="predicted"/>
<dbReference type="EMBL" id="JAACJO010000002">
    <property type="protein sequence ID" value="KAF5361861.1"/>
    <property type="molecule type" value="Genomic_DNA"/>
</dbReference>
<sequence>MLRCPNLVEAYIHDRQGEDEYLPPYYLKENWFTEPVVFLHLKVFLWDWSHDGSDWAEVFLERIQTPSLCTLVLVASYDGQLQELSSGERCFIDQLPRTLRTLELQQVTDIDVDGLGHLSYKSSLENLIVSYCEFNAMVTIFNTLCPPKSTIDQPVCLPLLKSLLFVSCTVGEDDDTPLELNIAQLEPLVEALEHRLGKDVTFKLEFSRLGVD</sequence>
<protein>
    <submittedName>
        <fullName evidence="1">Uncharacterized protein</fullName>
    </submittedName>
</protein>
<dbReference type="AlphaFoldDB" id="A0A8H5GBG2"/>
<comment type="caution">
    <text evidence="1">The sequence shown here is derived from an EMBL/GenBank/DDBJ whole genome shotgun (WGS) entry which is preliminary data.</text>
</comment>